<accession>A0A5M6HMR9</accession>
<dbReference type="Gene3D" id="3.30.360.10">
    <property type="entry name" value="Dihydrodipicolinate Reductase, domain 2"/>
    <property type="match status" value="1"/>
</dbReference>
<sequence length="325" mass="34754">MAGADEMRVGLIGLGHIGKVHLAALERVSGLRVVALCDRDRALAALAPPGVAFFDAVEPFFDTPLDTVVVATPNDTHAEVALAAMARGHSVLVEKPAARSRAELEALMAPSSTGARVHFAFHAAHGREVEWARLWLAAEGAALDEPVEFDCAFTDPYVTTMGELVPAAVSLGDCWSDSGINALSVVAAFVDARRLKPESADLRRRGPSGVTVEVEARFTFGDTGRGKILTRWTQGINHKQTRLGFSRGASLLLDHSRQKIELTDPAGERLVLADFATSGERLLNHYLGLFTAFAEGRCAPAEEPATGRRLHELMFAVAATARPTA</sequence>
<dbReference type="Pfam" id="PF01408">
    <property type="entry name" value="GFO_IDH_MocA"/>
    <property type="match status" value="1"/>
</dbReference>
<dbReference type="SUPFAM" id="SSF51735">
    <property type="entry name" value="NAD(P)-binding Rossmann-fold domains"/>
    <property type="match status" value="1"/>
</dbReference>
<dbReference type="Gene3D" id="3.40.50.720">
    <property type="entry name" value="NAD(P)-binding Rossmann-like Domain"/>
    <property type="match status" value="1"/>
</dbReference>
<evidence type="ECO:0000313" key="4">
    <source>
        <dbReference type="Proteomes" id="UP000323886"/>
    </source>
</evidence>
<proteinExistence type="predicted"/>
<dbReference type="RefSeq" id="WP_150098615.1">
    <property type="nucleotide sequence ID" value="NZ_VWPL01000038.1"/>
</dbReference>
<gene>
    <name evidence="3" type="ORF">F1193_15015</name>
</gene>
<organism evidence="3 4">
    <name type="scientific">Blastochloris sulfoviridis</name>
    <dbReference type="NCBI Taxonomy" id="50712"/>
    <lineage>
        <taxon>Bacteria</taxon>
        <taxon>Pseudomonadati</taxon>
        <taxon>Pseudomonadota</taxon>
        <taxon>Alphaproteobacteria</taxon>
        <taxon>Hyphomicrobiales</taxon>
        <taxon>Blastochloridaceae</taxon>
        <taxon>Blastochloris</taxon>
    </lineage>
</organism>
<dbReference type="GO" id="GO:0000166">
    <property type="term" value="F:nucleotide binding"/>
    <property type="evidence" value="ECO:0007669"/>
    <property type="project" value="InterPro"/>
</dbReference>
<protein>
    <submittedName>
        <fullName evidence="3">Gfo/Idh/MocA family oxidoreductase</fullName>
    </submittedName>
</protein>
<comment type="caution">
    <text evidence="3">The sequence shown here is derived from an EMBL/GenBank/DDBJ whole genome shotgun (WGS) entry which is preliminary data.</text>
</comment>
<dbReference type="Proteomes" id="UP000323886">
    <property type="component" value="Unassembled WGS sequence"/>
</dbReference>
<keyword evidence="4" id="KW-1185">Reference proteome</keyword>
<evidence type="ECO:0000256" key="1">
    <source>
        <dbReference type="ARBA" id="ARBA00023002"/>
    </source>
</evidence>
<reference evidence="3 4" key="1">
    <citation type="submission" date="2019-09" db="EMBL/GenBank/DDBJ databases">
        <title>Draft Whole-Genome sequence of Blastochloris sulfoviridis DSM 729.</title>
        <authorList>
            <person name="Meyer T.E."/>
            <person name="Kyndt J.A."/>
        </authorList>
    </citation>
    <scope>NUCLEOTIDE SEQUENCE [LARGE SCALE GENOMIC DNA]</scope>
    <source>
        <strain evidence="3 4">DSM 729</strain>
    </source>
</reference>
<dbReference type="OrthoDB" id="9792935at2"/>
<dbReference type="InterPro" id="IPR000683">
    <property type="entry name" value="Gfo/Idh/MocA-like_OxRdtase_N"/>
</dbReference>
<evidence type="ECO:0000313" key="3">
    <source>
        <dbReference type="EMBL" id="KAA5597153.1"/>
    </source>
</evidence>
<dbReference type="EMBL" id="VWPL01000038">
    <property type="protein sequence ID" value="KAA5597153.1"/>
    <property type="molecule type" value="Genomic_DNA"/>
</dbReference>
<dbReference type="PANTHER" id="PTHR43818">
    <property type="entry name" value="BCDNA.GH03377"/>
    <property type="match status" value="1"/>
</dbReference>
<dbReference type="GO" id="GO:0016491">
    <property type="term" value="F:oxidoreductase activity"/>
    <property type="evidence" value="ECO:0007669"/>
    <property type="project" value="UniProtKB-KW"/>
</dbReference>
<dbReference type="AlphaFoldDB" id="A0A5M6HMR9"/>
<keyword evidence="1" id="KW-0560">Oxidoreductase</keyword>
<feature type="domain" description="Gfo/Idh/MocA-like oxidoreductase N-terminal" evidence="2">
    <location>
        <begin position="7"/>
        <end position="108"/>
    </location>
</feature>
<dbReference type="PANTHER" id="PTHR43818:SF11">
    <property type="entry name" value="BCDNA.GH03377"/>
    <property type="match status" value="1"/>
</dbReference>
<dbReference type="InterPro" id="IPR050463">
    <property type="entry name" value="Gfo/Idh/MocA_oxidrdct_glycsds"/>
</dbReference>
<evidence type="ECO:0000259" key="2">
    <source>
        <dbReference type="Pfam" id="PF01408"/>
    </source>
</evidence>
<dbReference type="InterPro" id="IPR036291">
    <property type="entry name" value="NAD(P)-bd_dom_sf"/>
</dbReference>
<name>A0A5M6HMR9_9HYPH</name>